<evidence type="ECO:0000313" key="2">
    <source>
        <dbReference type="Proteomes" id="UP000500895"/>
    </source>
</evidence>
<dbReference type="EMBL" id="CP050066">
    <property type="protein sequence ID" value="QIP08528.1"/>
    <property type="molecule type" value="Genomic_DNA"/>
</dbReference>
<dbReference type="Proteomes" id="UP000500895">
    <property type="component" value="Chromosome"/>
</dbReference>
<name>A0A6G9A7W3_9BRAD</name>
<organism evidence="1 2">
    <name type="scientific">Bradyrhizobium symbiodeficiens</name>
    <dbReference type="NCBI Taxonomy" id="1404367"/>
    <lineage>
        <taxon>Bacteria</taxon>
        <taxon>Pseudomonadati</taxon>
        <taxon>Pseudomonadota</taxon>
        <taxon>Alphaproteobacteria</taxon>
        <taxon>Hyphomicrobiales</taxon>
        <taxon>Nitrobacteraceae</taxon>
        <taxon>Bradyrhizobium</taxon>
    </lineage>
</organism>
<proteinExistence type="predicted"/>
<protein>
    <submittedName>
        <fullName evidence="1">Uncharacterized protein</fullName>
    </submittedName>
</protein>
<dbReference type="AlphaFoldDB" id="A0A6G9A7W3"/>
<dbReference type="RefSeq" id="WP_166468616.1">
    <property type="nucleotide sequence ID" value="NZ_CP050066.2"/>
</dbReference>
<gene>
    <name evidence="1" type="ORF">HAV00_20705</name>
</gene>
<reference evidence="1 2" key="1">
    <citation type="journal article" date="2020" name="Int. J. Syst. Evol. Microbiol.">
        <title>Description and complete genome sequences of Bradyrhizobium symbiodeficiens sp. nov., a non-symbiotic bacterium associated with legumes native to Canada.</title>
        <authorList>
            <person name="Bromfield E.S.P."/>
            <person name="Cloutier S."/>
            <person name="Nguyen H.D.T."/>
        </authorList>
    </citation>
    <scope>NUCLEOTIDE SEQUENCE [LARGE SCALE GENOMIC DNA]</scope>
    <source>
        <strain evidence="1 2">101S1MB</strain>
    </source>
</reference>
<sequence length="100" mass="12140">MPADEPRWRDILLAQTGFYKERMVDPYFEPPPDNRYLRKVVKSLYPDTNAYHHIAWTLHPRYFARLFKTMIVYESYPEGQVEVDEMVARLRLDMRVIYDP</sequence>
<accession>A0A6G9A7W3</accession>
<evidence type="ECO:0000313" key="1">
    <source>
        <dbReference type="EMBL" id="QIP08528.1"/>
    </source>
</evidence>